<dbReference type="EMBL" id="BJMM01000045">
    <property type="protein sequence ID" value="GEB53191.1"/>
    <property type="molecule type" value="Genomic_DNA"/>
</dbReference>
<reference evidence="3 4" key="1">
    <citation type="submission" date="2019-06" db="EMBL/GenBank/DDBJ databases">
        <title>Whole genome shotgun sequence of Streptomyces cacaoi subsp. cacaoi NBRC 12748.</title>
        <authorList>
            <person name="Hosoyama A."/>
            <person name="Uohara A."/>
            <person name="Ohji S."/>
            <person name="Ichikawa N."/>
        </authorList>
    </citation>
    <scope>NUCLEOTIDE SEQUENCE [LARGE SCALE GENOMIC DNA]</scope>
    <source>
        <strain evidence="3 4">NBRC 12748</strain>
    </source>
</reference>
<name>A0A4Y3R6D2_STRCI</name>
<evidence type="ECO:0000256" key="1">
    <source>
        <dbReference type="SAM" id="MobiDB-lite"/>
    </source>
</evidence>
<gene>
    <name evidence="3" type="ORF">SCA03_57420</name>
</gene>
<dbReference type="OrthoDB" id="4214144at2"/>
<keyword evidence="4" id="KW-1185">Reference proteome</keyword>
<proteinExistence type="predicted"/>
<feature type="transmembrane region" description="Helical" evidence="2">
    <location>
        <begin position="132"/>
        <end position="154"/>
    </location>
</feature>
<sequence length="460" mass="48653">MLVLDGGRAVRARALFPPDRSPGAEGDPVGGPRAPVDPARRVGSWTSYMAWPLLLPWQGIGCYALVLLLSGGLCTEGAPRGLLAVPGAVALVAAFSYHPFLFLDRALAPAWYRTRDPARADRLSRAVLRASALTRLAMVVPVTAVAALLIWLAGPGPGRRVALTAGCPALAGLVLLVLLVHRVATGPISPYELERSAPGTAPGPGRARSVVGVVGLVGWGAGMVLFLPLSDVTIDPQLERLRAAGAVVAEVPIETTRLVKRHHTVSKGAETSHQYAATQLLGVRLRGDDGHSDTATVRTMSDGDGRISGERITVVHAPGDTGPGAYTGQDSRESLRARPSQWEHYQDDLPRLLAGRPLSGRQLAVLGGAWLLVVGFCAVRTYRDPARNRRPFWPLTSTYLSFSGYAAALAISAVLLTDHWATGFSRLGGGLLGAFALFVGYALREPFRHGSGAGARRERG</sequence>
<feature type="transmembrane region" description="Helical" evidence="2">
    <location>
        <begin position="399"/>
        <end position="417"/>
    </location>
</feature>
<dbReference type="Proteomes" id="UP000319210">
    <property type="component" value="Unassembled WGS sequence"/>
</dbReference>
<protein>
    <submittedName>
        <fullName evidence="3">Uncharacterized protein</fullName>
    </submittedName>
</protein>
<organism evidence="3 4">
    <name type="scientific">Streptomyces cacaoi</name>
    <dbReference type="NCBI Taxonomy" id="1898"/>
    <lineage>
        <taxon>Bacteria</taxon>
        <taxon>Bacillati</taxon>
        <taxon>Actinomycetota</taxon>
        <taxon>Actinomycetes</taxon>
        <taxon>Kitasatosporales</taxon>
        <taxon>Streptomycetaceae</taxon>
        <taxon>Streptomyces</taxon>
    </lineage>
</organism>
<feature type="transmembrane region" description="Helical" evidence="2">
    <location>
        <begin position="160"/>
        <end position="180"/>
    </location>
</feature>
<keyword evidence="2" id="KW-0812">Transmembrane</keyword>
<comment type="caution">
    <text evidence="3">The sequence shown here is derived from an EMBL/GenBank/DDBJ whole genome shotgun (WGS) entry which is preliminary data.</text>
</comment>
<feature type="region of interest" description="Disordered" evidence="1">
    <location>
        <begin position="318"/>
        <end position="340"/>
    </location>
</feature>
<evidence type="ECO:0000313" key="4">
    <source>
        <dbReference type="Proteomes" id="UP000319210"/>
    </source>
</evidence>
<feature type="transmembrane region" description="Helical" evidence="2">
    <location>
        <begin position="81"/>
        <end position="103"/>
    </location>
</feature>
<feature type="transmembrane region" description="Helical" evidence="2">
    <location>
        <begin position="210"/>
        <end position="229"/>
    </location>
</feature>
<feature type="transmembrane region" description="Helical" evidence="2">
    <location>
        <begin position="360"/>
        <end position="379"/>
    </location>
</feature>
<keyword evidence="2" id="KW-1133">Transmembrane helix</keyword>
<evidence type="ECO:0000256" key="2">
    <source>
        <dbReference type="SAM" id="Phobius"/>
    </source>
</evidence>
<accession>A0A4Y3R6D2</accession>
<feature type="region of interest" description="Disordered" evidence="1">
    <location>
        <begin position="16"/>
        <end position="36"/>
    </location>
</feature>
<dbReference type="AlphaFoldDB" id="A0A4Y3R6D2"/>
<feature type="transmembrane region" description="Helical" evidence="2">
    <location>
        <begin position="48"/>
        <end position="69"/>
    </location>
</feature>
<keyword evidence="2" id="KW-0472">Membrane</keyword>
<evidence type="ECO:0000313" key="3">
    <source>
        <dbReference type="EMBL" id="GEB53191.1"/>
    </source>
</evidence>
<feature type="transmembrane region" description="Helical" evidence="2">
    <location>
        <begin position="423"/>
        <end position="443"/>
    </location>
</feature>
<dbReference type="RefSeq" id="WP_086817460.1">
    <property type="nucleotide sequence ID" value="NZ_BJMM01000045.1"/>
</dbReference>